<dbReference type="EMBL" id="AMRJ01000045">
    <property type="protein sequence ID" value="EKF72884.1"/>
    <property type="molecule type" value="Genomic_DNA"/>
</dbReference>
<dbReference type="OrthoDB" id="8595817at2"/>
<sequence>MDTHPNNRGNVMSTTTISNKAFRLLALLHALPRAPQKKTCAQLQAALAEEGYDIGKRSVERDLRELSESQEFRSLIICDDRAQPYGWSIHPEKHLSIPGMNTQLATTWDLVQRYLKPLMAKDMLDKLSPVFTEAQRWLKTHRPTGSRPWSEKVAYLPRGYNLHPARVSAELADQVYEALHRNRQMDIWYKGNSEPQRVHPCALVDRGVARYLIVRFWDYEDYRQLALHRLSKVKILDDEASNSRQFDLQAYLREGGMTLSNGETIAITLRFTGRASDHLSETPISDDQKTNALKNGDTQLDATVEYSEELKWWILGFGCQVEVLSPASLREDIAQQAKLTHALYNAT</sequence>
<dbReference type="Pfam" id="PF25583">
    <property type="entry name" value="WCX"/>
    <property type="match status" value="1"/>
</dbReference>
<evidence type="ECO:0000313" key="3">
    <source>
        <dbReference type="EMBL" id="EKF72884.1"/>
    </source>
</evidence>
<evidence type="ECO:0000259" key="1">
    <source>
        <dbReference type="Pfam" id="PF13280"/>
    </source>
</evidence>
<dbReference type="AlphaFoldDB" id="L0W7J5"/>
<feature type="domain" description="WCX" evidence="2">
    <location>
        <begin position="264"/>
        <end position="338"/>
    </location>
</feature>
<dbReference type="PROSITE" id="PS52050">
    <property type="entry name" value="WYL"/>
    <property type="match status" value="1"/>
</dbReference>
<proteinExistence type="predicted"/>
<reference evidence="3 4" key="1">
    <citation type="journal article" date="2012" name="J. Bacteriol.">
        <title>Genome Sequence of the Alkane-Degrading Bacterium Alcanivorax hongdengensis Type Strain A-11-3.</title>
        <authorList>
            <person name="Lai Q."/>
            <person name="Shao Z."/>
        </authorList>
    </citation>
    <scope>NUCLEOTIDE SEQUENCE [LARGE SCALE GENOMIC DNA]</scope>
    <source>
        <strain evidence="3 4">A-11-3</strain>
    </source>
</reference>
<dbReference type="Proteomes" id="UP000010164">
    <property type="component" value="Unassembled WGS sequence"/>
</dbReference>
<dbReference type="PATRIC" id="fig|1177179.3.peg.3234"/>
<dbReference type="InterPro" id="IPR051534">
    <property type="entry name" value="CBASS_pafABC_assoc_protein"/>
</dbReference>
<comment type="caution">
    <text evidence="3">The sequence shown here is derived from an EMBL/GenBank/DDBJ whole genome shotgun (WGS) entry which is preliminary data.</text>
</comment>
<evidence type="ECO:0000313" key="4">
    <source>
        <dbReference type="Proteomes" id="UP000010164"/>
    </source>
</evidence>
<keyword evidence="4" id="KW-1185">Reference proteome</keyword>
<evidence type="ECO:0000259" key="2">
    <source>
        <dbReference type="Pfam" id="PF25583"/>
    </source>
</evidence>
<protein>
    <submittedName>
        <fullName evidence="3">Transcriptional regulator</fullName>
    </submittedName>
</protein>
<feature type="domain" description="WYL" evidence="1">
    <location>
        <begin position="171"/>
        <end position="234"/>
    </location>
</feature>
<dbReference type="InterPro" id="IPR057727">
    <property type="entry name" value="WCX_dom"/>
</dbReference>
<dbReference type="eggNOG" id="COG2378">
    <property type="taxonomic scope" value="Bacteria"/>
</dbReference>
<dbReference type="PANTHER" id="PTHR34580">
    <property type="match status" value="1"/>
</dbReference>
<gene>
    <name evidence="3" type="ORF">A11A3_16425</name>
</gene>
<dbReference type="STRING" id="1177179.A11A3_16425"/>
<dbReference type="InterPro" id="IPR026881">
    <property type="entry name" value="WYL_dom"/>
</dbReference>
<dbReference type="Pfam" id="PF13280">
    <property type="entry name" value="WYL"/>
    <property type="match status" value="1"/>
</dbReference>
<dbReference type="PANTHER" id="PTHR34580:SF1">
    <property type="entry name" value="PROTEIN PAFC"/>
    <property type="match status" value="1"/>
</dbReference>
<organism evidence="3 4">
    <name type="scientific">Alcanivorax hongdengensis A-11-3</name>
    <dbReference type="NCBI Taxonomy" id="1177179"/>
    <lineage>
        <taxon>Bacteria</taxon>
        <taxon>Pseudomonadati</taxon>
        <taxon>Pseudomonadota</taxon>
        <taxon>Gammaproteobacteria</taxon>
        <taxon>Oceanospirillales</taxon>
        <taxon>Alcanivoracaceae</taxon>
        <taxon>Alcanivorax</taxon>
    </lineage>
</organism>
<accession>L0W7J5</accession>
<name>L0W7J5_9GAMM</name>